<dbReference type="Gene3D" id="3.10.450.50">
    <property type="match status" value="1"/>
</dbReference>
<evidence type="ECO:0000313" key="3">
    <source>
        <dbReference type="Proteomes" id="UP000235347"/>
    </source>
</evidence>
<gene>
    <name evidence="2" type="ORF">C0Z19_08220</name>
</gene>
<feature type="signal peptide" evidence="1">
    <location>
        <begin position="1"/>
        <end position="20"/>
    </location>
</feature>
<dbReference type="Gene3D" id="1.10.10.640">
    <property type="entry name" value="phospholipid-binding protein"/>
    <property type="match status" value="1"/>
</dbReference>
<keyword evidence="1" id="KW-0732">Signal</keyword>
<dbReference type="Proteomes" id="UP000235347">
    <property type="component" value="Unassembled WGS sequence"/>
</dbReference>
<dbReference type="RefSeq" id="WP_102609297.1">
    <property type="nucleotide sequence ID" value="NZ_CADIKD010000008.1"/>
</dbReference>
<dbReference type="PANTHER" id="PTHR36573">
    <property type="entry name" value="INTERMEMBRANE PHOSPHOLIPID TRANSPORT SYSTEM BINDING PROTEIN MLAC"/>
    <property type="match status" value="1"/>
</dbReference>
<reference evidence="2 3" key="1">
    <citation type="submission" date="2018-01" db="EMBL/GenBank/DDBJ databases">
        <title>Whole genome analyses suggest that Burkholderia sensu lato contains two further novel genera in the rhizoxinica-symbiotica group Mycetohabitans gen. nov., and Trinickia gen. nov.: implications for the evolution of diazotrophy and nodulation in the Burkholderiaceae.</title>
        <authorList>
            <person name="Estrada-de los Santos P."/>
            <person name="Palmer M."/>
            <person name="Chavez-Ramirez B."/>
            <person name="Beukes C."/>
            <person name="Steenkamp E.T."/>
            <person name="Hirsch A.M."/>
            <person name="Manyaka P."/>
            <person name="Maluk M."/>
            <person name="Lafos M."/>
            <person name="Crook M."/>
            <person name="Gross E."/>
            <person name="Simon M.F."/>
            <person name="Bueno dos Reis Junior F."/>
            <person name="Poole P.S."/>
            <person name="Venter S.N."/>
            <person name="James E.K."/>
        </authorList>
    </citation>
    <scope>NUCLEOTIDE SEQUENCE [LARGE SCALE GENOMIC DNA]</scope>
    <source>
        <strain evidence="2 3">GP25-8</strain>
    </source>
</reference>
<evidence type="ECO:0000313" key="2">
    <source>
        <dbReference type="EMBL" id="PMS26201.1"/>
    </source>
</evidence>
<accession>A0A2N7W9Y0</accession>
<dbReference type="Pfam" id="PF05494">
    <property type="entry name" value="MlaC"/>
    <property type="match status" value="1"/>
</dbReference>
<proteinExistence type="predicted"/>
<dbReference type="AlphaFoldDB" id="A0A2N7W9Y0"/>
<dbReference type="InterPro" id="IPR008869">
    <property type="entry name" value="MlaC/ttg2D"/>
</dbReference>
<keyword evidence="3" id="KW-1185">Reference proteome</keyword>
<protein>
    <submittedName>
        <fullName evidence="2">ABC transporter</fullName>
    </submittedName>
</protein>
<comment type="caution">
    <text evidence="2">The sequence shown here is derived from an EMBL/GenBank/DDBJ whole genome shotgun (WGS) entry which is preliminary data.</text>
</comment>
<organism evidence="2 3">
    <name type="scientific">Trinickia soli</name>
    <dbReference type="NCBI Taxonomy" id="380675"/>
    <lineage>
        <taxon>Bacteria</taxon>
        <taxon>Pseudomonadati</taxon>
        <taxon>Pseudomonadota</taxon>
        <taxon>Betaproteobacteria</taxon>
        <taxon>Burkholderiales</taxon>
        <taxon>Burkholderiaceae</taxon>
        <taxon>Trinickia</taxon>
    </lineage>
</organism>
<name>A0A2N7W9Y0_9BURK</name>
<dbReference type="PANTHER" id="PTHR36573:SF1">
    <property type="entry name" value="INTERMEMBRANE PHOSPHOLIPID TRANSPORT SYSTEM BINDING PROTEIN MLAC"/>
    <property type="match status" value="1"/>
</dbReference>
<sequence length="198" mass="21764">MKRYLFAFFTAAFVSAAAWAQTAPVDVVRQAVTGTVDTMKQDPAARGGDMSKIVQIVQTHFLPATNFERTARIAVGDAWKQATPAQQQELTKQFKVLMTRTYAASLAQLGTQDARFSFKPEQATPTDAFVTSTVTTPGDSQQVGYRLGKVGSDWKIYDIDMSGAWLIQVYQNQFKAQLAQGGIDGLIKYLTAHNARSE</sequence>
<feature type="chain" id="PRO_5014653332" evidence="1">
    <location>
        <begin position="21"/>
        <end position="198"/>
    </location>
</feature>
<evidence type="ECO:0000256" key="1">
    <source>
        <dbReference type="SAM" id="SignalP"/>
    </source>
</evidence>
<dbReference type="EMBL" id="PNYB01000005">
    <property type="protein sequence ID" value="PMS26201.1"/>
    <property type="molecule type" value="Genomic_DNA"/>
</dbReference>